<dbReference type="eggNOG" id="COG0265">
    <property type="taxonomic scope" value="Bacteria"/>
</dbReference>
<proteinExistence type="predicted"/>
<dbReference type="InterPro" id="IPR009003">
    <property type="entry name" value="Peptidase_S1_PA"/>
</dbReference>
<feature type="compositionally biased region" description="Low complexity" evidence="1">
    <location>
        <begin position="661"/>
        <end position="677"/>
    </location>
</feature>
<feature type="region of interest" description="Disordered" evidence="1">
    <location>
        <begin position="624"/>
        <end position="644"/>
    </location>
</feature>
<feature type="compositionally biased region" description="Low complexity" evidence="1">
    <location>
        <begin position="694"/>
        <end position="703"/>
    </location>
</feature>
<dbReference type="EMBL" id="ASHX02000001">
    <property type="protein sequence ID" value="OEJ94147.1"/>
    <property type="molecule type" value="Genomic_DNA"/>
</dbReference>
<dbReference type="InterPro" id="IPR043504">
    <property type="entry name" value="Peptidase_S1_PA_chymotrypsin"/>
</dbReference>
<sequence length="1412" mass="144754">MRICDQAGRTRGAGFVADHLGTVVTSHETVDGLDRVVLVAPDGRARAVSADAVTALPGDALALIRAEGLGVRPLPLASRTVATGTYVRIEAHGWREARVLGTTRAAYPGGDGPHPVGDAVELAIGTEGREALWPGGEAGGGPVLDAATGAVLAVVATTLRTDHPAALAVPLAVAAARDPAGPLAALLRRNAATVPAHGPDLNLAGTLQLTALTHPPLRPAHTVHRPTIAHHLALYTRPAGSGPAASGRYAASSSGRCAAPLGPGGASSGPYGTGGPLVCALVGEPGTGRTTALAALARRRATGSVPEPTLWLRGADLRPDDASLADAVGRVLDRAGRTTAPAGGVRGAYPQPHPAALAGRVARIARHARRPLLVVLDAPEEAPPPLTDRLPLWTSETVGWLRQHGVRLALACGPAYWETAGPLYPTDALYGPGPLCGAGTSAPAAVPVGDLTREEAEEAHARYGLLPGALAAADARHPLALRLLADLRAAVPGAVPPGAGRADLFAAHLNLLCLRVAQRIASGCRPALSEAGVRGLAARVAGRVHEAARRCLGPGHGALDRAAFEELFPGDTRWASAVLAEGLLVAAGTGYRFADEEFGEWLQAVHLDVDAALDALVLTRHEATAPPDHLPGTAPRGAAARTARPAGAPLVLPAGGTARALPPAGPAPAALPAGGTPVQEAPPMAVTPGPATRPPAHAAGPVPAGPVAAAPVAAAPAHPVGPGRSSVVEYGSRPGYAVPPGEGAAAGYAVPPGTGGGAQAAAVPGRVVPPWPAASGPAVRSRSDELPGLSAVPGRVLPYDRVVQAPPSAPSGNPAAIPHGHPAEPGTAGAPHAERPVPRAAGVPAHRVGLVVRALLLLERGRGTGALARRLERLLRREPGPADAEWWAGRLLRDTLLGVEDARPYTGVLRLLAARLTTRPAAGDPDAYGPSFWERLRLGEDERLDLLRRVLPADVPRPARPGTTRPSGYLAAVARHLAADPRGVQPLLCRWFTDERPLPAQPGSPVRPTVAGVAQALLRTHRDLAVDDLCEALVTTAHPRADELLTGLVDDDPAALCRAVDRWAHDDARPARRVAAATYGPLLAARVTADTDRELLRFAALALLARPGDRSLHGAALTVLVRDPRGRAQHLPQALALFRAGDLGLRARSLTAALTTHAEPVLAAFRTRLHSGDHGAARDVLDALAEVHAPALVRRAAALVREYADRRPEGAVHAAAYIDRRLEQGPAAHTAHIPLVMDLLRGRPAEVRAALAPVLAAPGTDVSRAARARLLDVLLDAERDEEPGPAVPEALLRAVARGASGASDARARGLVLRAGELLARTPEGAARLDRVLAELAGEAPGFAARLGDWFATEPERWAGLAGPAVRRAVRGLAAPGAGPGEGAAAVAGRAPTAMPMRGEPCGHGTLRPAYRS</sequence>
<evidence type="ECO:0000313" key="3">
    <source>
        <dbReference type="Proteomes" id="UP000095329"/>
    </source>
</evidence>
<dbReference type="STRING" id="1306406.J116_006375"/>
<protein>
    <recommendedName>
        <fullName evidence="4">Serine protease</fullName>
    </recommendedName>
</protein>
<feature type="compositionally biased region" description="Low complexity" evidence="1">
    <location>
        <begin position="631"/>
        <end position="644"/>
    </location>
</feature>
<feature type="region of interest" description="Disordered" evidence="1">
    <location>
        <begin position="661"/>
        <end position="703"/>
    </location>
</feature>
<gene>
    <name evidence="2" type="ORF">J116_006375</name>
</gene>
<accession>A0A1D3DP92</accession>
<dbReference type="SUPFAM" id="SSF52540">
    <property type="entry name" value="P-loop containing nucleoside triphosphate hydrolases"/>
    <property type="match status" value="1"/>
</dbReference>
<evidence type="ECO:0000256" key="1">
    <source>
        <dbReference type="SAM" id="MobiDB-lite"/>
    </source>
</evidence>
<dbReference type="InterPro" id="IPR027417">
    <property type="entry name" value="P-loop_NTPase"/>
</dbReference>
<dbReference type="SUPFAM" id="SSF50494">
    <property type="entry name" value="Trypsin-like serine proteases"/>
    <property type="match status" value="1"/>
</dbReference>
<dbReference type="eggNOG" id="COG5635">
    <property type="taxonomic scope" value="Bacteria"/>
</dbReference>
<name>A0A1D3DP92_9ACTN</name>
<feature type="region of interest" description="Disordered" evidence="1">
    <location>
        <begin position="804"/>
        <end position="835"/>
    </location>
</feature>
<organism evidence="2 3">
    <name type="scientific">Streptomyces thermolilacinus SPC6</name>
    <dbReference type="NCBI Taxonomy" id="1306406"/>
    <lineage>
        <taxon>Bacteria</taxon>
        <taxon>Bacillati</taxon>
        <taxon>Actinomycetota</taxon>
        <taxon>Actinomycetes</taxon>
        <taxon>Kitasatosporales</taxon>
        <taxon>Streptomycetaceae</taxon>
        <taxon>Streptomyces</taxon>
    </lineage>
</organism>
<dbReference type="Gene3D" id="2.40.10.10">
    <property type="entry name" value="Trypsin-like serine proteases"/>
    <property type="match status" value="1"/>
</dbReference>
<evidence type="ECO:0008006" key="4">
    <source>
        <dbReference type="Google" id="ProtNLM"/>
    </source>
</evidence>
<dbReference type="Proteomes" id="UP000095329">
    <property type="component" value="Unassembled WGS sequence"/>
</dbReference>
<keyword evidence="3" id="KW-1185">Reference proteome</keyword>
<comment type="caution">
    <text evidence="2">The sequence shown here is derived from an EMBL/GenBank/DDBJ whole genome shotgun (WGS) entry which is preliminary data.</text>
</comment>
<evidence type="ECO:0000313" key="2">
    <source>
        <dbReference type="EMBL" id="OEJ94147.1"/>
    </source>
</evidence>
<reference evidence="2 3" key="1">
    <citation type="journal article" date="2013" name="Genome Announc.">
        <title>Genome Sequence of Streptomyces violaceusniger Strain SPC6, a Halotolerant Streptomycete That Exhibits Rapid Growth and Development.</title>
        <authorList>
            <person name="Chen X."/>
            <person name="Zhang B."/>
            <person name="Zhang W."/>
            <person name="Wu X."/>
            <person name="Zhang M."/>
            <person name="Chen T."/>
            <person name="Liu G."/>
            <person name="Dyson P."/>
        </authorList>
    </citation>
    <scope>NUCLEOTIDE SEQUENCE [LARGE SCALE GENOMIC DNA]</scope>
    <source>
        <strain evidence="2 3">SPC6</strain>
    </source>
</reference>